<dbReference type="InterPro" id="IPR036390">
    <property type="entry name" value="WH_DNA-bd_sf"/>
</dbReference>
<dbReference type="SUPFAM" id="SSF53850">
    <property type="entry name" value="Periplasmic binding protein-like II"/>
    <property type="match status" value="1"/>
</dbReference>
<name>A0ABV2QDM6_9BURK</name>
<reference evidence="6 7" key="1">
    <citation type="submission" date="2024-06" db="EMBL/GenBank/DDBJ databases">
        <title>Sorghum-associated microbial communities from plants grown in Nebraska, USA.</title>
        <authorList>
            <person name="Schachtman D."/>
        </authorList>
    </citation>
    <scope>NUCLEOTIDE SEQUENCE [LARGE SCALE GENOMIC DNA]</scope>
    <source>
        <strain evidence="6 7">2709</strain>
    </source>
</reference>
<dbReference type="SUPFAM" id="SSF46785">
    <property type="entry name" value="Winged helix' DNA-binding domain"/>
    <property type="match status" value="1"/>
</dbReference>
<dbReference type="PRINTS" id="PR00039">
    <property type="entry name" value="HTHLYSR"/>
</dbReference>
<dbReference type="Proteomes" id="UP001549320">
    <property type="component" value="Unassembled WGS sequence"/>
</dbReference>
<dbReference type="InterPro" id="IPR000847">
    <property type="entry name" value="LysR_HTH_N"/>
</dbReference>
<comment type="similarity">
    <text evidence="1">Belongs to the LysR transcriptional regulatory family.</text>
</comment>
<dbReference type="PANTHER" id="PTHR30419:SF30">
    <property type="entry name" value="LYSR FAMILY TRANSCRIPTIONAL REGULATOR"/>
    <property type="match status" value="1"/>
</dbReference>
<evidence type="ECO:0000313" key="7">
    <source>
        <dbReference type="Proteomes" id="UP001549320"/>
    </source>
</evidence>
<dbReference type="InterPro" id="IPR050950">
    <property type="entry name" value="HTH-type_LysR_regulators"/>
</dbReference>
<feature type="domain" description="HTH lysR-type" evidence="5">
    <location>
        <begin position="11"/>
        <end position="68"/>
    </location>
</feature>
<evidence type="ECO:0000256" key="1">
    <source>
        <dbReference type="ARBA" id="ARBA00009437"/>
    </source>
</evidence>
<dbReference type="PANTHER" id="PTHR30419">
    <property type="entry name" value="HTH-TYPE TRANSCRIPTIONAL REGULATOR YBHD"/>
    <property type="match status" value="1"/>
</dbReference>
<comment type="caution">
    <text evidence="6">The sequence shown here is derived from an EMBL/GenBank/DDBJ whole genome shotgun (WGS) entry which is preliminary data.</text>
</comment>
<dbReference type="Pfam" id="PF00126">
    <property type="entry name" value="HTH_1"/>
    <property type="match status" value="1"/>
</dbReference>
<gene>
    <name evidence="6" type="ORF">ABIE13_003816</name>
</gene>
<accession>A0ABV2QDM6</accession>
<protein>
    <submittedName>
        <fullName evidence="6">LysR family carnitine catabolism transcriptional activator</fullName>
    </submittedName>
</protein>
<dbReference type="InterPro" id="IPR036388">
    <property type="entry name" value="WH-like_DNA-bd_sf"/>
</dbReference>
<keyword evidence="2" id="KW-0805">Transcription regulation</keyword>
<evidence type="ECO:0000313" key="6">
    <source>
        <dbReference type="EMBL" id="MET4578700.1"/>
    </source>
</evidence>
<evidence type="ECO:0000256" key="4">
    <source>
        <dbReference type="ARBA" id="ARBA00023163"/>
    </source>
</evidence>
<dbReference type="RefSeq" id="WP_354446149.1">
    <property type="nucleotide sequence ID" value="NZ_JBEPSH010000007.1"/>
</dbReference>
<keyword evidence="4" id="KW-0804">Transcription</keyword>
<evidence type="ECO:0000259" key="5">
    <source>
        <dbReference type="PROSITE" id="PS50931"/>
    </source>
</evidence>
<evidence type="ECO:0000256" key="2">
    <source>
        <dbReference type="ARBA" id="ARBA00023015"/>
    </source>
</evidence>
<evidence type="ECO:0000256" key="3">
    <source>
        <dbReference type="ARBA" id="ARBA00023125"/>
    </source>
</evidence>
<sequence>MPAARSLRRQPSVKQLEAFLAIESTRNLTEAAARLHVSQPALSRTLQLMEDGLNVRLFERSTRSVELTPAGAAMLPVARRLVGEFHEAFGLFGEHLEGLKGQAVVAGLPSVVVALMPRAIRELVAVSPGVDVKVFGIMEQQVLAAVRAGSVDFALATQPATSSGLSFEPLLTDDYVLVCRKDDPLARRKTLAWSALAGRDFVAMMPASSVRPVTDRVFIEGAITVVVRHECDNIALMGPMVAAGLGVTALPRLALALTDCSELAVVKLRQPDVQRSVGLLQRVGVPLSPAAARLAEALRQNLPSRVARQRID</sequence>
<dbReference type="CDD" id="cd08440">
    <property type="entry name" value="PBP2_LTTR_like_4"/>
    <property type="match status" value="1"/>
</dbReference>
<dbReference type="EMBL" id="JBEPSH010000007">
    <property type="protein sequence ID" value="MET4578700.1"/>
    <property type="molecule type" value="Genomic_DNA"/>
</dbReference>
<dbReference type="Gene3D" id="3.40.190.10">
    <property type="entry name" value="Periplasmic binding protein-like II"/>
    <property type="match status" value="2"/>
</dbReference>
<dbReference type="Gene3D" id="1.10.10.10">
    <property type="entry name" value="Winged helix-like DNA-binding domain superfamily/Winged helix DNA-binding domain"/>
    <property type="match status" value="1"/>
</dbReference>
<dbReference type="Pfam" id="PF03466">
    <property type="entry name" value="LysR_substrate"/>
    <property type="match status" value="1"/>
</dbReference>
<dbReference type="PROSITE" id="PS50931">
    <property type="entry name" value="HTH_LYSR"/>
    <property type="match status" value="1"/>
</dbReference>
<proteinExistence type="inferred from homology"/>
<dbReference type="InterPro" id="IPR005119">
    <property type="entry name" value="LysR_subst-bd"/>
</dbReference>
<organism evidence="6 7">
    <name type="scientific">Ottowia thiooxydans</name>
    <dbReference type="NCBI Taxonomy" id="219182"/>
    <lineage>
        <taxon>Bacteria</taxon>
        <taxon>Pseudomonadati</taxon>
        <taxon>Pseudomonadota</taxon>
        <taxon>Betaproteobacteria</taxon>
        <taxon>Burkholderiales</taxon>
        <taxon>Comamonadaceae</taxon>
        <taxon>Ottowia</taxon>
    </lineage>
</organism>
<keyword evidence="3" id="KW-0238">DNA-binding</keyword>
<keyword evidence="7" id="KW-1185">Reference proteome</keyword>